<gene>
    <name evidence="2" type="ORF">SAMN04515677_10554</name>
</gene>
<dbReference type="EMBL" id="FNGW01000005">
    <property type="protein sequence ID" value="SDM06450.1"/>
    <property type="molecule type" value="Genomic_DNA"/>
</dbReference>
<name>A0A1G9Q600_9FIRM</name>
<sequence length="175" mass="20249">MKRKRDGYLLLEHVISIAIISIILLILYYSLFFTYNLKNKLESKIELQQQSNEIMKYIENVIENSKGVISINSKDFTDNEVISANSIKCRYNDTNLNKKDKEISFKKNLNKIFINSLNSSGNSEPGGYEIGDYVENIYAKSSKDKHFINIKLVLYKDGETLEKESNINIRNFEGD</sequence>
<feature type="transmembrane region" description="Helical" evidence="1">
    <location>
        <begin position="7"/>
        <end position="31"/>
    </location>
</feature>
<evidence type="ECO:0000313" key="2">
    <source>
        <dbReference type="EMBL" id="SDM06450.1"/>
    </source>
</evidence>
<dbReference type="AlphaFoldDB" id="A0A1G9Q600"/>
<reference evidence="2 3" key="1">
    <citation type="submission" date="2016-10" db="EMBL/GenBank/DDBJ databases">
        <authorList>
            <person name="de Groot N.N."/>
        </authorList>
    </citation>
    <scope>NUCLEOTIDE SEQUENCE [LARGE SCALE GENOMIC DNA]</scope>
    <source>
        <strain evidence="2 3">DSM 797</strain>
    </source>
</reference>
<dbReference type="RefSeq" id="WP_092726011.1">
    <property type="nucleotide sequence ID" value="NZ_FNGW01000005.1"/>
</dbReference>
<dbReference type="STRING" id="1121325.SAMN04515677_10554"/>
<keyword evidence="3" id="KW-1185">Reference proteome</keyword>
<dbReference type="Proteomes" id="UP000199068">
    <property type="component" value="Unassembled WGS sequence"/>
</dbReference>
<evidence type="ECO:0000256" key="1">
    <source>
        <dbReference type="SAM" id="Phobius"/>
    </source>
</evidence>
<organism evidence="2 3">
    <name type="scientific">Romboutsia lituseburensis DSM 797</name>
    <dbReference type="NCBI Taxonomy" id="1121325"/>
    <lineage>
        <taxon>Bacteria</taxon>
        <taxon>Bacillati</taxon>
        <taxon>Bacillota</taxon>
        <taxon>Clostridia</taxon>
        <taxon>Peptostreptococcales</taxon>
        <taxon>Peptostreptococcaceae</taxon>
        <taxon>Romboutsia</taxon>
    </lineage>
</organism>
<evidence type="ECO:0000313" key="3">
    <source>
        <dbReference type="Proteomes" id="UP000199068"/>
    </source>
</evidence>
<keyword evidence="1" id="KW-0472">Membrane</keyword>
<proteinExistence type="predicted"/>
<evidence type="ECO:0008006" key="4">
    <source>
        <dbReference type="Google" id="ProtNLM"/>
    </source>
</evidence>
<keyword evidence="1" id="KW-0812">Transmembrane</keyword>
<keyword evidence="1" id="KW-1133">Transmembrane helix</keyword>
<accession>A0A1G9Q600</accession>
<protein>
    <recommendedName>
        <fullName evidence="4">Prepilin-type N-terminal cleavage/methylation domain-containing protein</fullName>
    </recommendedName>
</protein>